<dbReference type="FunFam" id="3.80.10.10:FF:000188">
    <property type="entry name" value="F-box protein SKP2B"/>
    <property type="match status" value="1"/>
</dbReference>
<evidence type="ECO:0000256" key="2">
    <source>
        <dbReference type="SAM" id="MobiDB-lite"/>
    </source>
</evidence>
<proteinExistence type="predicted"/>
<keyword evidence="5" id="KW-1185">Reference proteome</keyword>
<evidence type="ECO:0000256" key="1">
    <source>
        <dbReference type="ARBA" id="ARBA00022786"/>
    </source>
</evidence>
<dbReference type="Proteomes" id="UP001634007">
    <property type="component" value="Unassembled WGS sequence"/>
</dbReference>
<gene>
    <name evidence="4" type="ORF">ACJRO7_024655</name>
</gene>
<accession>A0ABD3KF19</accession>
<dbReference type="GO" id="GO:0051603">
    <property type="term" value="P:proteolysis involved in protein catabolic process"/>
    <property type="evidence" value="ECO:0007669"/>
    <property type="project" value="UniProtKB-ARBA"/>
</dbReference>
<feature type="compositionally biased region" description="Polar residues" evidence="2">
    <location>
        <begin position="45"/>
        <end position="59"/>
    </location>
</feature>
<feature type="compositionally biased region" description="Basic and acidic residues" evidence="2">
    <location>
        <begin position="16"/>
        <end position="37"/>
    </location>
</feature>
<organism evidence="4 5">
    <name type="scientific">Eucalyptus globulus</name>
    <name type="common">Tasmanian blue gum</name>
    <dbReference type="NCBI Taxonomy" id="34317"/>
    <lineage>
        <taxon>Eukaryota</taxon>
        <taxon>Viridiplantae</taxon>
        <taxon>Streptophyta</taxon>
        <taxon>Embryophyta</taxon>
        <taxon>Tracheophyta</taxon>
        <taxon>Spermatophyta</taxon>
        <taxon>Magnoliopsida</taxon>
        <taxon>eudicotyledons</taxon>
        <taxon>Gunneridae</taxon>
        <taxon>Pentapetalae</taxon>
        <taxon>rosids</taxon>
        <taxon>malvids</taxon>
        <taxon>Myrtales</taxon>
        <taxon>Myrtaceae</taxon>
        <taxon>Myrtoideae</taxon>
        <taxon>Eucalypteae</taxon>
        <taxon>Eucalyptus</taxon>
    </lineage>
</organism>
<name>A0ABD3KF19_EUCGL</name>
<dbReference type="Pfam" id="PF25372">
    <property type="entry name" value="DUF7885"/>
    <property type="match status" value="1"/>
</dbReference>
<dbReference type="SUPFAM" id="SSF52047">
    <property type="entry name" value="RNI-like"/>
    <property type="match status" value="1"/>
</dbReference>
<dbReference type="EMBL" id="JBJKBG010000006">
    <property type="protein sequence ID" value="KAL3735566.1"/>
    <property type="molecule type" value="Genomic_DNA"/>
</dbReference>
<dbReference type="Gene3D" id="1.20.1280.50">
    <property type="match status" value="1"/>
</dbReference>
<dbReference type="InterPro" id="IPR006553">
    <property type="entry name" value="Leu-rich_rpt_Cys-con_subtyp"/>
</dbReference>
<dbReference type="InterPro" id="IPR032675">
    <property type="entry name" value="LRR_dom_sf"/>
</dbReference>
<feature type="domain" description="F-box/LRR-repeat protein 15-like leucin rich repeat" evidence="3">
    <location>
        <begin position="189"/>
        <end position="346"/>
    </location>
</feature>
<evidence type="ECO:0000259" key="3">
    <source>
        <dbReference type="Pfam" id="PF25372"/>
    </source>
</evidence>
<keyword evidence="1" id="KW-0833">Ubl conjugation pathway</keyword>
<reference evidence="4 5" key="1">
    <citation type="submission" date="2024-11" db="EMBL/GenBank/DDBJ databases">
        <title>Chromosome-level genome assembly of Eucalyptus globulus Labill. provides insights into its genome evolution.</title>
        <authorList>
            <person name="Li X."/>
        </authorList>
    </citation>
    <scope>NUCLEOTIDE SEQUENCE [LARGE SCALE GENOMIC DNA]</scope>
    <source>
        <strain evidence="4">CL2024</strain>
        <tissue evidence="4">Fresh tender leaves</tissue>
    </source>
</reference>
<sequence>RQDDSCLPSPPVYVDAARERGRGRGRGRGEGDEEGPRKFPRRTSEGNPSLSSRRSQVVPSASEMVVENKFKAEDLNLCFEKLMMPRGGSDGKAKMECGVITEWKDIPMELLLRILSLIDDHHMIIVASGVCSGWRDAISLGVTHLSLVWVKKNMNNLVLSLAPKFTKLQTLVMRQDKPQLEDNAVEAISTYCHELLDLDLSKSFKLTDRSLYALAHGCPNLSKLNISGCSAFSDEALEYLTNLCRQLKILNLCGCVKAASDRALLAIGRNCNQLQSLNLGWCDNVGDDGVMSLAFGCPDLRVLDLCGCHLITDESVIALANGCPHLTSLGLYYCQNITDKAMYSLAQRRKKNRVKNRPSLWESKKGQSDDEGLKSLNISQCTALTPPAVQALCDSFPALHTCPGRHSLIISGCLSLTSVHCACAFQAHRVPSSLPHLAH</sequence>
<feature type="non-terminal residue" evidence="4">
    <location>
        <position position="1"/>
    </location>
</feature>
<dbReference type="Gene3D" id="3.80.10.10">
    <property type="entry name" value="Ribonuclease Inhibitor"/>
    <property type="match status" value="1"/>
</dbReference>
<protein>
    <recommendedName>
        <fullName evidence="3">F-box/LRR-repeat protein 15-like leucin rich repeat domain-containing protein</fullName>
    </recommendedName>
</protein>
<dbReference type="CDD" id="cd22161">
    <property type="entry name" value="F-box_AtSKP2-like"/>
    <property type="match status" value="1"/>
</dbReference>
<evidence type="ECO:0000313" key="4">
    <source>
        <dbReference type="EMBL" id="KAL3735566.1"/>
    </source>
</evidence>
<dbReference type="PANTHER" id="PTHR13382">
    <property type="entry name" value="MITOCHONDRIAL ATP SYNTHASE COUPLING FACTOR B"/>
    <property type="match status" value="1"/>
</dbReference>
<dbReference type="InterPro" id="IPR057207">
    <property type="entry name" value="FBXL15_LRR"/>
</dbReference>
<dbReference type="InterPro" id="IPR050648">
    <property type="entry name" value="F-box_LRR-repeat"/>
</dbReference>
<feature type="region of interest" description="Disordered" evidence="2">
    <location>
        <begin position="1"/>
        <end position="59"/>
    </location>
</feature>
<dbReference type="SMART" id="SM00367">
    <property type="entry name" value="LRR_CC"/>
    <property type="match status" value="8"/>
</dbReference>
<evidence type="ECO:0000313" key="5">
    <source>
        <dbReference type="Proteomes" id="UP001634007"/>
    </source>
</evidence>
<comment type="caution">
    <text evidence="4">The sequence shown here is derived from an EMBL/GenBank/DDBJ whole genome shotgun (WGS) entry which is preliminary data.</text>
</comment>
<dbReference type="InterPro" id="IPR036047">
    <property type="entry name" value="F-box-like_dom_sf"/>
</dbReference>
<dbReference type="SUPFAM" id="SSF81383">
    <property type="entry name" value="F-box domain"/>
    <property type="match status" value="1"/>
</dbReference>
<dbReference type="AlphaFoldDB" id="A0ABD3KF19"/>